<feature type="domain" description="UBA" evidence="2">
    <location>
        <begin position="2"/>
        <end position="42"/>
    </location>
</feature>
<organism evidence="3 4">
    <name type="scientific">Tuber borchii</name>
    <name type="common">White truffle</name>
    <dbReference type="NCBI Taxonomy" id="42251"/>
    <lineage>
        <taxon>Eukaryota</taxon>
        <taxon>Fungi</taxon>
        <taxon>Dikarya</taxon>
        <taxon>Ascomycota</taxon>
        <taxon>Pezizomycotina</taxon>
        <taxon>Pezizomycetes</taxon>
        <taxon>Pezizales</taxon>
        <taxon>Tuberaceae</taxon>
        <taxon>Tuber</taxon>
    </lineage>
</organism>
<accession>A0A2T7A028</accession>
<feature type="compositionally biased region" description="Polar residues" evidence="1">
    <location>
        <begin position="41"/>
        <end position="53"/>
    </location>
</feature>
<protein>
    <recommendedName>
        <fullName evidence="2">UBA domain-containing protein</fullName>
    </recommendedName>
</protein>
<proteinExistence type="predicted"/>
<evidence type="ECO:0000313" key="3">
    <source>
        <dbReference type="EMBL" id="PUU81086.1"/>
    </source>
</evidence>
<dbReference type="PROSITE" id="PS50030">
    <property type="entry name" value="UBA"/>
    <property type="match status" value="1"/>
</dbReference>
<feature type="compositionally biased region" description="Basic and acidic residues" evidence="1">
    <location>
        <begin position="103"/>
        <end position="114"/>
    </location>
</feature>
<dbReference type="InterPro" id="IPR009060">
    <property type="entry name" value="UBA-like_sf"/>
</dbReference>
<keyword evidence="4" id="KW-1185">Reference proteome</keyword>
<evidence type="ECO:0000313" key="4">
    <source>
        <dbReference type="Proteomes" id="UP000244722"/>
    </source>
</evidence>
<sequence length="127" mass="13883">MEPDAEEIRQLVEMGFTWQNTMTGLLLGKGNVNTTTEWLTSQGVRTPQLSSQISTSGSGHSTGEEGTDVDVAWEESIVPAYLHLYRVEPQASESAEISPSTVEKGKAKEGEKVEPLQVLAIEELHEL</sequence>
<feature type="region of interest" description="Disordered" evidence="1">
    <location>
        <begin position="41"/>
        <end position="66"/>
    </location>
</feature>
<comment type="caution">
    <text evidence="3">The sequence shown here is derived from an EMBL/GenBank/DDBJ whole genome shotgun (WGS) entry which is preliminary data.</text>
</comment>
<evidence type="ECO:0000259" key="2">
    <source>
        <dbReference type="PROSITE" id="PS50030"/>
    </source>
</evidence>
<name>A0A2T7A028_TUBBO</name>
<feature type="compositionally biased region" description="Polar residues" evidence="1">
    <location>
        <begin position="91"/>
        <end position="101"/>
    </location>
</feature>
<dbReference type="STRING" id="42251.A0A2T7A028"/>
<dbReference type="Proteomes" id="UP000244722">
    <property type="component" value="Unassembled WGS sequence"/>
</dbReference>
<feature type="region of interest" description="Disordered" evidence="1">
    <location>
        <begin position="90"/>
        <end position="115"/>
    </location>
</feature>
<dbReference type="AlphaFoldDB" id="A0A2T7A028"/>
<dbReference type="InterPro" id="IPR015940">
    <property type="entry name" value="UBA"/>
</dbReference>
<gene>
    <name evidence="3" type="ORF">B9Z19DRAFT_1122606</name>
</gene>
<dbReference type="EMBL" id="NESQ01000051">
    <property type="protein sequence ID" value="PUU81086.1"/>
    <property type="molecule type" value="Genomic_DNA"/>
</dbReference>
<dbReference type="Gene3D" id="1.10.8.10">
    <property type="entry name" value="DNA helicase RuvA subunit, C-terminal domain"/>
    <property type="match status" value="1"/>
</dbReference>
<reference evidence="3 4" key="1">
    <citation type="submission" date="2017-04" db="EMBL/GenBank/DDBJ databases">
        <title>Draft genome sequence of Tuber borchii Vittad., a whitish edible truffle.</title>
        <authorList>
            <consortium name="DOE Joint Genome Institute"/>
            <person name="Murat C."/>
            <person name="Kuo A."/>
            <person name="Barry K.W."/>
            <person name="Clum A."/>
            <person name="Dockter R.B."/>
            <person name="Fauchery L."/>
            <person name="Iotti M."/>
            <person name="Kohler A."/>
            <person name="Labutti K."/>
            <person name="Lindquist E.A."/>
            <person name="Lipzen A."/>
            <person name="Ohm R.A."/>
            <person name="Wang M."/>
            <person name="Grigoriev I.V."/>
            <person name="Zambonelli A."/>
            <person name="Martin F.M."/>
        </authorList>
    </citation>
    <scope>NUCLEOTIDE SEQUENCE [LARGE SCALE GENOMIC DNA]</scope>
    <source>
        <strain evidence="3 4">Tbo3840</strain>
    </source>
</reference>
<evidence type="ECO:0000256" key="1">
    <source>
        <dbReference type="SAM" id="MobiDB-lite"/>
    </source>
</evidence>
<dbReference type="SUPFAM" id="SSF46934">
    <property type="entry name" value="UBA-like"/>
    <property type="match status" value="1"/>
</dbReference>